<keyword evidence="5" id="KW-1185">Reference proteome</keyword>
<protein>
    <submittedName>
        <fullName evidence="4">2-methylcitrate dehydratase</fullName>
    </submittedName>
</protein>
<evidence type="ECO:0000259" key="2">
    <source>
        <dbReference type="Pfam" id="PF03972"/>
    </source>
</evidence>
<name>A0A421DU82_9GAMM</name>
<dbReference type="Pfam" id="PF03972">
    <property type="entry name" value="MmgE_PrpD_N"/>
    <property type="match status" value="1"/>
</dbReference>
<dbReference type="AlphaFoldDB" id="A0A421DU82"/>
<dbReference type="EMBL" id="MJLZ01000001">
    <property type="protein sequence ID" value="RLM28272.1"/>
    <property type="molecule type" value="Genomic_DNA"/>
</dbReference>
<comment type="similarity">
    <text evidence="1">Belongs to the PrpD family.</text>
</comment>
<dbReference type="Pfam" id="PF19305">
    <property type="entry name" value="MmgE_PrpD_C"/>
    <property type="match status" value="1"/>
</dbReference>
<dbReference type="PANTHER" id="PTHR16943:SF8">
    <property type="entry name" value="2-METHYLCITRATE DEHYDRATASE"/>
    <property type="match status" value="1"/>
</dbReference>
<gene>
    <name evidence="4" type="ORF">BIY29_00095</name>
</gene>
<dbReference type="PANTHER" id="PTHR16943">
    <property type="entry name" value="2-METHYLCITRATE DEHYDRATASE-RELATED"/>
    <property type="match status" value="1"/>
</dbReference>
<evidence type="ECO:0000259" key="3">
    <source>
        <dbReference type="Pfam" id="PF19305"/>
    </source>
</evidence>
<dbReference type="Proteomes" id="UP000285648">
    <property type="component" value="Unassembled WGS sequence"/>
</dbReference>
<evidence type="ECO:0000313" key="4">
    <source>
        <dbReference type="EMBL" id="RLM28272.1"/>
    </source>
</evidence>
<dbReference type="InterPro" id="IPR045337">
    <property type="entry name" value="MmgE_PrpD_C"/>
</dbReference>
<dbReference type="InterPro" id="IPR005656">
    <property type="entry name" value="MmgE_PrpD"/>
</dbReference>
<comment type="caution">
    <text evidence="4">The sequence shown here is derived from an EMBL/GenBank/DDBJ whole genome shotgun (WGS) entry which is preliminary data.</text>
</comment>
<dbReference type="Gene3D" id="1.10.4100.10">
    <property type="entry name" value="2-methylcitrate dehydratase PrpD"/>
    <property type="match status" value="1"/>
</dbReference>
<dbReference type="SUPFAM" id="SSF103378">
    <property type="entry name" value="2-methylcitrate dehydratase PrpD"/>
    <property type="match status" value="1"/>
</dbReference>
<accession>A0A421DU82</accession>
<organism evidence="4 5">
    <name type="scientific">Brenneria alni</name>
    <dbReference type="NCBI Taxonomy" id="71656"/>
    <lineage>
        <taxon>Bacteria</taxon>
        <taxon>Pseudomonadati</taxon>
        <taxon>Pseudomonadota</taxon>
        <taxon>Gammaproteobacteria</taxon>
        <taxon>Enterobacterales</taxon>
        <taxon>Pectobacteriaceae</taxon>
        <taxon>Brenneria</taxon>
    </lineage>
</organism>
<evidence type="ECO:0000313" key="5">
    <source>
        <dbReference type="Proteomes" id="UP000285648"/>
    </source>
</evidence>
<reference evidence="4 5" key="1">
    <citation type="submission" date="2016-09" db="EMBL/GenBank/DDBJ databases">
        <authorList>
            <person name="Doonan J."/>
            <person name="Pachebat J.A."/>
            <person name="Golyshin P.N."/>
            <person name="Denman S."/>
            <person name="Mcdonald J.E."/>
        </authorList>
    </citation>
    <scope>NUCLEOTIDE SEQUENCE [LARGE SCALE GENOMIC DNA]</scope>
    <source>
        <strain evidence="4 5">NCPPB 3934</strain>
    </source>
</reference>
<dbReference type="Gene3D" id="3.30.1330.120">
    <property type="entry name" value="2-methylcitrate dehydratase PrpD"/>
    <property type="match status" value="1"/>
</dbReference>
<evidence type="ECO:0000256" key="1">
    <source>
        <dbReference type="ARBA" id="ARBA00006174"/>
    </source>
</evidence>
<feature type="domain" description="MmgE/PrpD N-terminal" evidence="2">
    <location>
        <begin position="1"/>
        <end position="235"/>
    </location>
</feature>
<sequence length="455" mass="47563">MADWLAALTPEAIPQPVRRVAQRCLVDTLGVMLAGSATRVAGVARAATAQYAAVGRAEAAGCDVSMAAPTAAFVNATAAHALDFDDNCYAGFAHGSAVIVPAALALAQSRSASGAALITALVAGSECQYRLAQALGTTLYERGWWTTGVLGSVGACAAAARLLALDAATTAQALGLAIAGTGGMKSVFGSDAKPLLAGRASEAGVIAALLAGQGASGPTDAVEHPHGLAALCNAGRFMRERLEAGDNWCLLNPGIDVKRLPVCLSSHAAVDGVMALARERALDVGDIVRIVCDVPLLVAANLAYPKPVSVQQAQFSLPFAIAASLFYGELTLDCLNDETVRRPALGQLMEKVVMITSPFWRDDELLRRAPEGAVITLEMADGTKYERFTAQARGTAIRPLSDDELSDKFRRCAGRVMGDIQMQRLLGRLWAVETLPDLDDLLALRPTWGKTPDDV</sequence>
<proteinExistence type="inferred from homology"/>
<dbReference type="InterPro" id="IPR045336">
    <property type="entry name" value="MmgE_PrpD_N"/>
</dbReference>
<dbReference type="GO" id="GO:0016829">
    <property type="term" value="F:lyase activity"/>
    <property type="evidence" value="ECO:0007669"/>
    <property type="project" value="InterPro"/>
</dbReference>
<dbReference type="InterPro" id="IPR042188">
    <property type="entry name" value="MmgE/PrpD_sf_2"/>
</dbReference>
<feature type="domain" description="MmgE/PrpD C-terminal" evidence="3">
    <location>
        <begin position="261"/>
        <end position="427"/>
    </location>
</feature>
<dbReference type="InterPro" id="IPR042183">
    <property type="entry name" value="MmgE/PrpD_sf_1"/>
</dbReference>
<dbReference type="InterPro" id="IPR036148">
    <property type="entry name" value="MmgE/PrpD_sf"/>
</dbReference>